<dbReference type="EMBL" id="GL377626">
    <property type="protein sequence ID" value="EFJ14614.1"/>
    <property type="molecule type" value="Genomic_DNA"/>
</dbReference>
<dbReference type="PANTHER" id="PTHR45778:SF3">
    <property type="entry name" value="PURPLE ACID PHOSPHATASE"/>
    <property type="match status" value="1"/>
</dbReference>
<dbReference type="KEGG" id="smo:SELMODRAFT_423309"/>
<accession>D8SL92</accession>
<proteinExistence type="predicted"/>
<dbReference type="InParanoid" id="D8SL92"/>
<keyword evidence="2" id="KW-1185">Reference proteome</keyword>
<sequence>MACHLSLYKREQTREVENVKAHILDVGSCLHFSVTVPVASKTMYMTAIENHTRDYPGSRSLYNTPDSDACPRHMVLDGYQPCAFHSHLYRTQLELDQRTTAVEPLLLRNKVDLAVWGHVHNYERTCAVFQGRCLQHPIKDLAGVISLTLEFTQLQFMPWLAWPNSAWMTSLIT</sequence>
<dbReference type="Gene3D" id="3.60.21.10">
    <property type="match status" value="1"/>
</dbReference>
<name>D8SL92_SELML</name>
<dbReference type="Proteomes" id="UP000001514">
    <property type="component" value="Unassembled WGS sequence"/>
</dbReference>
<dbReference type="Gramene" id="EFJ14614">
    <property type="protein sequence ID" value="EFJ14614"/>
    <property type="gene ID" value="SELMODRAFT_423309"/>
</dbReference>
<dbReference type="SUPFAM" id="SSF56300">
    <property type="entry name" value="Metallo-dependent phosphatases"/>
    <property type="match status" value="1"/>
</dbReference>
<organism evidence="2">
    <name type="scientific">Selaginella moellendorffii</name>
    <name type="common">Spikemoss</name>
    <dbReference type="NCBI Taxonomy" id="88036"/>
    <lineage>
        <taxon>Eukaryota</taxon>
        <taxon>Viridiplantae</taxon>
        <taxon>Streptophyta</taxon>
        <taxon>Embryophyta</taxon>
        <taxon>Tracheophyta</taxon>
        <taxon>Lycopodiopsida</taxon>
        <taxon>Selaginellales</taxon>
        <taxon>Selaginellaceae</taxon>
        <taxon>Selaginella</taxon>
    </lineage>
</organism>
<reference evidence="1 2" key="1">
    <citation type="journal article" date="2011" name="Science">
        <title>The Selaginella genome identifies genetic changes associated with the evolution of vascular plants.</title>
        <authorList>
            <person name="Banks J.A."/>
            <person name="Nishiyama T."/>
            <person name="Hasebe M."/>
            <person name="Bowman J.L."/>
            <person name="Gribskov M."/>
            <person name="dePamphilis C."/>
            <person name="Albert V.A."/>
            <person name="Aono N."/>
            <person name="Aoyama T."/>
            <person name="Ambrose B.A."/>
            <person name="Ashton N.W."/>
            <person name="Axtell M.J."/>
            <person name="Barker E."/>
            <person name="Barker M.S."/>
            <person name="Bennetzen J.L."/>
            <person name="Bonawitz N.D."/>
            <person name="Chapple C."/>
            <person name="Cheng C."/>
            <person name="Correa L.G."/>
            <person name="Dacre M."/>
            <person name="DeBarry J."/>
            <person name="Dreyer I."/>
            <person name="Elias M."/>
            <person name="Engstrom E.M."/>
            <person name="Estelle M."/>
            <person name="Feng L."/>
            <person name="Finet C."/>
            <person name="Floyd S.K."/>
            <person name="Frommer W.B."/>
            <person name="Fujita T."/>
            <person name="Gramzow L."/>
            <person name="Gutensohn M."/>
            <person name="Harholt J."/>
            <person name="Hattori M."/>
            <person name="Heyl A."/>
            <person name="Hirai T."/>
            <person name="Hiwatashi Y."/>
            <person name="Ishikawa M."/>
            <person name="Iwata M."/>
            <person name="Karol K.G."/>
            <person name="Koehler B."/>
            <person name="Kolukisaoglu U."/>
            <person name="Kubo M."/>
            <person name="Kurata T."/>
            <person name="Lalonde S."/>
            <person name="Li K."/>
            <person name="Li Y."/>
            <person name="Litt A."/>
            <person name="Lyons E."/>
            <person name="Manning G."/>
            <person name="Maruyama T."/>
            <person name="Michael T.P."/>
            <person name="Mikami K."/>
            <person name="Miyazaki S."/>
            <person name="Morinaga S."/>
            <person name="Murata T."/>
            <person name="Mueller-Roeber B."/>
            <person name="Nelson D.R."/>
            <person name="Obara M."/>
            <person name="Oguri Y."/>
            <person name="Olmstead R.G."/>
            <person name="Onodera N."/>
            <person name="Petersen B.L."/>
            <person name="Pils B."/>
            <person name="Prigge M."/>
            <person name="Rensing S.A."/>
            <person name="Riano-Pachon D.M."/>
            <person name="Roberts A.W."/>
            <person name="Sato Y."/>
            <person name="Scheller H.V."/>
            <person name="Schulz B."/>
            <person name="Schulz C."/>
            <person name="Shakirov E.V."/>
            <person name="Shibagaki N."/>
            <person name="Shinohara N."/>
            <person name="Shippen D.E."/>
            <person name="Soerensen I."/>
            <person name="Sotooka R."/>
            <person name="Sugimoto N."/>
            <person name="Sugita M."/>
            <person name="Sumikawa N."/>
            <person name="Tanurdzic M."/>
            <person name="Theissen G."/>
            <person name="Ulvskov P."/>
            <person name="Wakazuki S."/>
            <person name="Weng J.K."/>
            <person name="Willats W.W."/>
            <person name="Wipf D."/>
            <person name="Wolf P.G."/>
            <person name="Yang L."/>
            <person name="Zimmer A.D."/>
            <person name="Zhu Q."/>
            <person name="Mitros T."/>
            <person name="Hellsten U."/>
            <person name="Loque D."/>
            <person name="Otillar R."/>
            <person name="Salamov A."/>
            <person name="Schmutz J."/>
            <person name="Shapiro H."/>
            <person name="Lindquist E."/>
            <person name="Lucas S."/>
            <person name="Rokhsar D."/>
            <person name="Grigoriev I.V."/>
        </authorList>
    </citation>
    <scope>NUCLEOTIDE SEQUENCE [LARGE SCALE GENOMIC DNA]</scope>
</reference>
<evidence type="ECO:0008006" key="3">
    <source>
        <dbReference type="Google" id="ProtNLM"/>
    </source>
</evidence>
<gene>
    <name evidence="1" type="ORF">SELMODRAFT_423309</name>
</gene>
<dbReference type="InterPro" id="IPR029052">
    <property type="entry name" value="Metallo-depent_PP-like"/>
</dbReference>
<dbReference type="HOGENOM" id="CLU_129003_0_0_1"/>
<dbReference type="PANTHER" id="PTHR45778">
    <property type="entry name" value="PURPLE ACID PHOSPHATASE-RELATED"/>
    <property type="match status" value="1"/>
</dbReference>
<evidence type="ECO:0000313" key="2">
    <source>
        <dbReference type="Proteomes" id="UP000001514"/>
    </source>
</evidence>
<evidence type="ECO:0000313" key="1">
    <source>
        <dbReference type="EMBL" id="EFJ14614.1"/>
    </source>
</evidence>
<dbReference type="AlphaFoldDB" id="D8SL92"/>
<protein>
    <recommendedName>
        <fullName evidence="3">Calcineurin-like phosphoesterase domain-containing protein</fullName>
    </recommendedName>
</protein>